<dbReference type="SMART" id="SM00543">
    <property type="entry name" value="MIF4G"/>
    <property type="match status" value="1"/>
</dbReference>
<keyword evidence="3" id="KW-0648">Protein biosynthesis</keyword>
<feature type="region of interest" description="Disordered" evidence="4">
    <location>
        <begin position="203"/>
        <end position="244"/>
    </location>
</feature>
<dbReference type="Proteomes" id="UP000694864">
    <property type="component" value="Unplaced"/>
</dbReference>
<dbReference type="InterPro" id="IPR016024">
    <property type="entry name" value="ARM-type_fold"/>
</dbReference>
<feature type="compositionally biased region" description="Polar residues" evidence="4">
    <location>
        <begin position="311"/>
        <end position="320"/>
    </location>
</feature>
<comment type="similarity">
    <text evidence="1">Belongs to the eukaryotic initiation factor 4G family.</text>
</comment>
<organism evidence="6 7">
    <name type="scientific">Camelina sativa</name>
    <name type="common">False flax</name>
    <name type="synonym">Myagrum sativum</name>
    <dbReference type="NCBI Taxonomy" id="90675"/>
    <lineage>
        <taxon>Eukaryota</taxon>
        <taxon>Viridiplantae</taxon>
        <taxon>Streptophyta</taxon>
        <taxon>Embryophyta</taxon>
        <taxon>Tracheophyta</taxon>
        <taxon>Spermatophyta</taxon>
        <taxon>Magnoliopsida</taxon>
        <taxon>eudicotyledons</taxon>
        <taxon>Gunneridae</taxon>
        <taxon>Pentapetalae</taxon>
        <taxon>rosids</taxon>
        <taxon>malvids</taxon>
        <taxon>Brassicales</taxon>
        <taxon>Brassicaceae</taxon>
        <taxon>Camelineae</taxon>
        <taxon>Camelina</taxon>
    </lineage>
</organism>
<feature type="region of interest" description="Disordered" evidence="4">
    <location>
        <begin position="55"/>
        <end position="79"/>
    </location>
</feature>
<dbReference type="SUPFAM" id="SSF48371">
    <property type="entry name" value="ARM repeat"/>
    <property type="match status" value="1"/>
</dbReference>
<feature type="compositionally biased region" description="Acidic residues" evidence="4">
    <location>
        <begin position="69"/>
        <end position="78"/>
    </location>
</feature>
<evidence type="ECO:0000313" key="7">
    <source>
        <dbReference type="RefSeq" id="XP_019098431.1"/>
    </source>
</evidence>
<keyword evidence="6" id="KW-1185">Reference proteome</keyword>
<feature type="compositionally biased region" description="Basic and acidic residues" evidence="4">
    <location>
        <begin position="55"/>
        <end position="67"/>
    </location>
</feature>
<reference evidence="7" key="2">
    <citation type="submission" date="2025-08" db="UniProtKB">
        <authorList>
            <consortium name="RefSeq"/>
        </authorList>
    </citation>
    <scope>IDENTIFICATION</scope>
    <source>
        <tissue evidence="7">Leaf</tissue>
    </source>
</reference>
<accession>A0ABM1RHE3</accession>
<sequence length="328" mass="37415">SQIFDKALMEPTFCEMYADFCVHLSGALPDFNENGEKITFKRLLLNKCQEEFERGEKEEEEASRVAEEGQVEQTEEEREEKRLQVRRRMLGNIRLIGELYKKKMLTEKIMHACIQKLLGFNQDPHEENIEALCKLMSTIGVMIDHQKAKGLMDGYFEKMKMLSCKQELSSRVRFMLINAIDLRKNKWQERMKVEGPKKIEEVHRDAAQERQTQANRLSRGPSMNSSARRGHMEFSPRGGGGMLSPPSAQMGGFHGPPQGRGFSNQDIRYDERPPYEHRMVPMPQRSVGDEPITLGPQGGLGQGMSRRPALVSNTYQSDATQAGGGDYR</sequence>
<feature type="non-terminal residue" evidence="7">
    <location>
        <position position="328"/>
    </location>
</feature>
<proteinExistence type="inferred from homology"/>
<keyword evidence="2" id="KW-0396">Initiation factor</keyword>
<evidence type="ECO:0000256" key="3">
    <source>
        <dbReference type="ARBA" id="ARBA00022917"/>
    </source>
</evidence>
<dbReference type="PANTHER" id="PTHR23253">
    <property type="entry name" value="EUKARYOTIC TRANSLATION INITIATION FACTOR 4 GAMMA"/>
    <property type="match status" value="1"/>
</dbReference>
<dbReference type="Gene3D" id="1.25.40.180">
    <property type="match status" value="1"/>
</dbReference>
<feature type="region of interest" description="Disordered" evidence="4">
    <location>
        <begin position="279"/>
        <end position="328"/>
    </location>
</feature>
<feature type="domain" description="MIF4G" evidence="5">
    <location>
        <begin position="1"/>
        <end position="186"/>
    </location>
</feature>
<dbReference type="PANTHER" id="PTHR23253:SF9">
    <property type="entry name" value="EUKARYOTIC TRANSLATION INITIATION FACTOR 4 GAMMA 2"/>
    <property type="match status" value="1"/>
</dbReference>
<dbReference type="InterPro" id="IPR003890">
    <property type="entry name" value="MIF4G-like_typ-3"/>
</dbReference>
<feature type="compositionally biased region" description="Polar residues" evidence="4">
    <location>
        <begin position="209"/>
        <end position="227"/>
    </location>
</feature>
<evidence type="ECO:0000256" key="4">
    <source>
        <dbReference type="SAM" id="MobiDB-lite"/>
    </source>
</evidence>
<evidence type="ECO:0000256" key="2">
    <source>
        <dbReference type="ARBA" id="ARBA00022540"/>
    </source>
</evidence>
<feature type="non-terminal residue" evidence="7">
    <location>
        <position position="1"/>
    </location>
</feature>
<name>A0ABM1RHE3_CAMSA</name>
<evidence type="ECO:0000313" key="6">
    <source>
        <dbReference type="Proteomes" id="UP000694864"/>
    </source>
</evidence>
<dbReference type="RefSeq" id="XP_019098431.1">
    <property type="nucleotide sequence ID" value="XM_019242886.1"/>
</dbReference>
<protein>
    <submittedName>
        <fullName evidence="7">Eukaryotic translation initiation factor 4G-like</fullName>
    </submittedName>
</protein>
<gene>
    <name evidence="7" type="primary">LOC109131709</name>
</gene>
<dbReference type="GeneID" id="109131709"/>
<dbReference type="Pfam" id="PF02854">
    <property type="entry name" value="MIF4G"/>
    <property type="match status" value="1"/>
</dbReference>
<evidence type="ECO:0000259" key="5">
    <source>
        <dbReference type="SMART" id="SM00543"/>
    </source>
</evidence>
<evidence type="ECO:0000256" key="1">
    <source>
        <dbReference type="ARBA" id="ARBA00005775"/>
    </source>
</evidence>
<reference evidence="6" key="1">
    <citation type="journal article" date="2014" name="Nat. Commun.">
        <title>The emerging biofuel crop Camelina sativa retains a highly undifferentiated hexaploid genome structure.</title>
        <authorList>
            <person name="Kagale S."/>
            <person name="Koh C."/>
            <person name="Nixon J."/>
            <person name="Bollina V."/>
            <person name="Clarke W.E."/>
            <person name="Tuteja R."/>
            <person name="Spillane C."/>
            <person name="Robinson S.J."/>
            <person name="Links M.G."/>
            <person name="Clarke C."/>
            <person name="Higgins E.E."/>
            <person name="Huebert T."/>
            <person name="Sharpe A.G."/>
            <person name="Parkin I.A."/>
        </authorList>
    </citation>
    <scope>NUCLEOTIDE SEQUENCE [LARGE SCALE GENOMIC DNA]</scope>
    <source>
        <strain evidence="6">cv. DH55</strain>
    </source>
</reference>